<dbReference type="Proteomes" id="UP000037397">
    <property type="component" value="Unassembled WGS sequence"/>
</dbReference>
<dbReference type="SUPFAM" id="SSF52038">
    <property type="entry name" value="Barstar-related"/>
    <property type="match status" value="1"/>
</dbReference>
<dbReference type="InterPro" id="IPR035905">
    <property type="entry name" value="Barstar-like_sf"/>
</dbReference>
<dbReference type="PATRIC" id="fig|1631356.3.peg.2536"/>
<evidence type="ECO:0000259" key="2">
    <source>
        <dbReference type="Pfam" id="PF01337"/>
    </source>
</evidence>
<comment type="similarity">
    <text evidence="1">Belongs to the barstar family.</text>
</comment>
<organism evidence="3 4">
    <name type="scientific">Luteipulveratus halotolerans</name>
    <dbReference type="NCBI Taxonomy" id="1631356"/>
    <lineage>
        <taxon>Bacteria</taxon>
        <taxon>Bacillati</taxon>
        <taxon>Actinomycetota</taxon>
        <taxon>Actinomycetes</taxon>
        <taxon>Micrococcales</taxon>
        <taxon>Dermacoccaceae</taxon>
        <taxon>Luteipulveratus</taxon>
    </lineage>
</organism>
<reference evidence="4" key="1">
    <citation type="submission" date="2015-03" db="EMBL/GenBank/DDBJ databases">
        <title>Luteipulveratus halotolerans sp. nov., a novel actinobacterium (Dermacoccaceae) from Sarawak, Malaysia.</title>
        <authorList>
            <person name="Juboi H."/>
            <person name="Basik A."/>
            <person name="Shamsul S.S."/>
            <person name="Arnold P."/>
            <person name="Schmitt E.K."/>
            <person name="Sanglier J.-J."/>
            <person name="Yeo T."/>
        </authorList>
    </citation>
    <scope>NUCLEOTIDE SEQUENCE [LARGE SCALE GENOMIC DNA]</scope>
    <source>
        <strain evidence="4">C296001</strain>
    </source>
</reference>
<dbReference type="OrthoDB" id="8859549at2"/>
<sequence length="128" mass="13746">MSARPDDLQAVLRERGSGLYDGAAPAEQVLDLARREGWTALHLDTTAAPDKVALLEAVQRDLALPDWFGRNWDALADALSDLRAEPGVLVAWTGSDDVDPAVRRTAVEILQERADEGEGGFVVVLIAG</sequence>
<evidence type="ECO:0000256" key="1">
    <source>
        <dbReference type="ARBA" id="ARBA00006845"/>
    </source>
</evidence>
<gene>
    <name evidence="3" type="ORF">VV01_12920</name>
</gene>
<feature type="domain" description="Barstar (barnase inhibitor)" evidence="2">
    <location>
        <begin position="39"/>
        <end position="117"/>
    </location>
</feature>
<dbReference type="Gene3D" id="3.30.370.10">
    <property type="entry name" value="Barstar-like"/>
    <property type="match status" value="1"/>
</dbReference>
<dbReference type="Pfam" id="PF01337">
    <property type="entry name" value="Barstar"/>
    <property type="match status" value="1"/>
</dbReference>
<dbReference type="RefSeq" id="WP_050670243.1">
    <property type="nucleotide sequence ID" value="NZ_LAIR01000002.1"/>
</dbReference>
<evidence type="ECO:0000313" key="3">
    <source>
        <dbReference type="EMBL" id="KNX37851.1"/>
    </source>
</evidence>
<keyword evidence="4" id="KW-1185">Reference proteome</keyword>
<evidence type="ECO:0000313" key="4">
    <source>
        <dbReference type="Proteomes" id="UP000037397"/>
    </source>
</evidence>
<dbReference type="InterPro" id="IPR000468">
    <property type="entry name" value="Barstar"/>
</dbReference>
<dbReference type="STRING" id="1631356.VV01_12920"/>
<accession>A0A0L6CJ76</accession>
<dbReference type="AlphaFoldDB" id="A0A0L6CJ76"/>
<name>A0A0L6CJ76_9MICO</name>
<comment type="caution">
    <text evidence="3">The sequence shown here is derived from an EMBL/GenBank/DDBJ whole genome shotgun (WGS) entry which is preliminary data.</text>
</comment>
<proteinExistence type="inferred from homology"/>
<dbReference type="EMBL" id="LAIR01000002">
    <property type="protein sequence ID" value="KNX37851.1"/>
    <property type="molecule type" value="Genomic_DNA"/>
</dbReference>
<protein>
    <recommendedName>
        <fullName evidence="2">Barstar (barnase inhibitor) domain-containing protein</fullName>
    </recommendedName>
</protein>